<evidence type="ECO:0000313" key="5">
    <source>
        <dbReference type="Proteomes" id="UP000832041"/>
    </source>
</evidence>
<reference evidence="4 5" key="1">
    <citation type="submission" date="2020-04" db="EMBL/GenBank/DDBJ databases">
        <title>Thermobifida alba genome sequencing and assembly.</title>
        <authorList>
            <person name="Luzics S."/>
            <person name="Horvath B."/>
            <person name="Nagy I."/>
            <person name="Toth A."/>
            <person name="Nagy I."/>
            <person name="Kukolya J."/>
        </authorList>
    </citation>
    <scope>NUCLEOTIDE SEQUENCE [LARGE SCALE GENOMIC DNA]</scope>
    <source>
        <strain evidence="4 5">DSM 43795</strain>
    </source>
</reference>
<dbReference type="PROSITE" id="PS50983">
    <property type="entry name" value="FE_B12_PBP"/>
    <property type="match status" value="1"/>
</dbReference>
<dbReference type="PROSITE" id="PS51257">
    <property type="entry name" value="PROKAR_LIPOPROTEIN"/>
    <property type="match status" value="1"/>
</dbReference>
<evidence type="ECO:0000259" key="3">
    <source>
        <dbReference type="PROSITE" id="PS50983"/>
    </source>
</evidence>
<dbReference type="PANTHER" id="PTHR30535:SF7">
    <property type="entry name" value="IRON(III) DICITRATE-BINDING PROTEIN"/>
    <property type="match status" value="1"/>
</dbReference>
<name>A0ABY4LB02_THEAE</name>
<dbReference type="SUPFAM" id="SSF53807">
    <property type="entry name" value="Helical backbone' metal receptor"/>
    <property type="match status" value="1"/>
</dbReference>
<evidence type="ECO:0000313" key="4">
    <source>
        <dbReference type="EMBL" id="UPT23633.1"/>
    </source>
</evidence>
<organism evidence="4 5">
    <name type="scientific">Thermobifida alba</name>
    <name type="common">Thermomonospora alba</name>
    <dbReference type="NCBI Taxonomy" id="53522"/>
    <lineage>
        <taxon>Bacteria</taxon>
        <taxon>Bacillati</taxon>
        <taxon>Actinomycetota</taxon>
        <taxon>Actinomycetes</taxon>
        <taxon>Streptosporangiales</taxon>
        <taxon>Nocardiopsidaceae</taxon>
        <taxon>Thermobifida</taxon>
    </lineage>
</organism>
<dbReference type="InterPro" id="IPR050902">
    <property type="entry name" value="ABC_Transporter_SBP"/>
</dbReference>
<dbReference type="InterPro" id="IPR002491">
    <property type="entry name" value="ABC_transptr_periplasmic_BD"/>
</dbReference>
<keyword evidence="5" id="KW-1185">Reference proteome</keyword>
<dbReference type="PANTHER" id="PTHR30535">
    <property type="entry name" value="VITAMIN B12-BINDING PROTEIN"/>
    <property type="match status" value="1"/>
</dbReference>
<keyword evidence="2" id="KW-0732">Signal</keyword>
<protein>
    <submittedName>
        <fullName evidence="4">ABC transporter substrate-binding protein</fullName>
    </submittedName>
</protein>
<feature type="domain" description="Fe/B12 periplasmic-binding" evidence="3">
    <location>
        <begin position="53"/>
        <end position="322"/>
    </location>
</feature>
<feature type="chain" id="PRO_5045346282" evidence="2">
    <location>
        <begin position="22"/>
        <end position="322"/>
    </location>
</feature>
<gene>
    <name evidence="4" type="ORF">FOF52_19305</name>
</gene>
<dbReference type="Gene3D" id="3.40.50.1980">
    <property type="entry name" value="Nitrogenase molybdenum iron protein domain"/>
    <property type="match status" value="2"/>
</dbReference>
<sequence>MPRRFPLRALPLALLALTACGDQTPDSGPAPAAAAVTVANCGHTVAPETTPQRVITLNQGATEIVLALGAEEQLAGTAYLDDEISAEWADAYTRVPVLSEEYPSREAILEQHPDLVVGSYASAFTDRAAGDRESLDELGIASYLSPFACPDAADVPEVSWDTVHQQIEELALLLDREEEGDALVEQQRATLDEIRGRSPAEGLSVLWWDGGTDTPMVGAGEGGPQLVLDALGATNVFADLAGEWATTSWEAVLEADPDLIVLVDASWDTAEEKTAFLREDPALRDLTAVREEAFITVPFSTSTPGVRNVEAVQLIDAQLADG</sequence>
<proteinExistence type="inferred from homology"/>
<accession>A0ABY4LB02</accession>
<feature type="signal peptide" evidence="2">
    <location>
        <begin position="1"/>
        <end position="21"/>
    </location>
</feature>
<dbReference type="Pfam" id="PF01497">
    <property type="entry name" value="Peripla_BP_2"/>
    <property type="match status" value="1"/>
</dbReference>
<dbReference type="EMBL" id="CP051627">
    <property type="protein sequence ID" value="UPT23633.1"/>
    <property type="molecule type" value="Genomic_DNA"/>
</dbReference>
<comment type="similarity">
    <text evidence="1">Belongs to the bacterial solute-binding protein 8 family.</text>
</comment>
<evidence type="ECO:0000256" key="2">
    <source>
        <dbReference type="SAM" id="SignalP"/>
    </source>
</evidence>
<dbReference type="Proteomes" id="UP000832041">
    <property type="component" value="Chromosome"/>
</dbReference>
<evidence type="ECO:0000256" key="1">
    <source>
        <dbReference type="ARBA" id="ARBA00008814"/>
    </source>
</evidence>